<comment type="caution">
    <text evidence="6">The sequence shown here is derived from an EMBL/GenBank/DDBJ whole genome shotgun (WGS) entry which is preliminary data.</text>
</comment>
<keyword evidence="2 4" id="KW-0863">Zinc-finger</keyword>
<gene>
    <name evidence="6" type="ORF">SHERM_22209</name>
</gene>
<dbReference type="GO" id="GO:0008270">
    <property type="term" value="F:zinc ion binding"/>
    <property type="evidence" value="ECO:0007669"/>
    <property type="project" value="UniProtKB-KW"/>
</dbReference>
<evidence type="ECO:0000256" key="2">
    <source>
        <dbReference type="ARBA" id="ARBA00022771"/>
    </source>
</evidence>
<dbReference type="Gene3D" id="3.30.40.10">
    <property type="entry name" value="Zinc/RING finger domain, C3HC4 (zinc finger)"/>
    <property type="match status" value="1"/>
</dbReference>
<feature type="domain" description="RING-type" evidence="5">
    <location>
        <begin position="110"/>
        <end position="153"/>
    </location>
</feature>
<organism evidence="6 7">
    <name type="scientific">Striga hermonthica</name>
    <name type="common">Purple witchweed</name>
    <name type="synonym">Buchnera hermonthica</name>
    <dbReference type="NCBI Taxonomy" id="68872"/>
    <lineage>
        <taxon>Eukaryota</taxon>
        <taxon>Viridiplantae</taxon>
        <taxon>Streptophyta</taxon>
        <taxon>Embryophyta</taxon>
        <taxon>Tracheophyta</taxon>
        <taxon>Spermatophyta</taxon>
        <taxon>Magnoliopsida</taxon>
        <taxon>eudicotyledons</taxon>
        <taxon>Gunneridae</taxon>
        <taxon>Pentapetalae</taxon>
        <taxon>asterids</taxon>
        <taxon>lamiids</taxon>
        <taxon>Lamiales</taxon>
        <taxon>Orobanchaceae</taxon>
        <taxon>Buchnereae</taxon>
        <taxon>Striga</taxon>
    </lineage>
</organism>
<proteinExistence type="predicted"/>
<dbReference type="InterPro" id="IPR011016">
    <property type="entry name" value="Znf_RING-CH"/>
</dbReference>
<dbReference type="SMART" id="SM00184">
    <property type="entry name" value="RING"/>
    <property type="match status" value="1"/>
</dbReference>
<evidence type="ECO:0000313" key="6">
    <source>
        <dbReference type="EMBL" id="CAA0825433.1"/>
    </source>
</evidence>
<dbReference type="OrthoDB" id="8062037at2759"/>
<dbReference type="GO" id="GO:0016567">
    <property type="term" value="P:protein ubiquitination"/>
    <property type="evidence" value="ECO:0007669"/>
    <property type="project" value="TreeGrafter"/>
</dbReference>
<keyword evidence="3" id="KW-0862">Zinc</keyword>
<dbReference type="PROSITE" id="PS50089">
    <property type="entry name" value="ZF_RING_2"/>
    <property type="match status" value="1"/>
</dbReference>
<evidence type="ECO:0000256" key="3">
    <source>
        <dbReference type="ARBA" id="ARBA00022833"/>
    </source>
</evidence>
<name>A0A9N7N2Q3_STRHE</name>
<evidence type="ECO:0000313" key="7">
    <source>
        <dbReference type="Proteomes" id="UP001153555"/>
    </source>
</evidence>
<reference evidence="6" key="1">
    <citation type="submission" date="2019-12" db="EMBL/GenBank/DDBJ databases">
        <authorList>
            <person name="Scholes J."/>
        </authorList>
    </citation>
    <scope>NUCLEOTIDE SEQUENCE</scope>
</reference>
<dbReference type="PANTHER" id="PTHR45969:SF81">
    <property type="entry name" value="OS08G0157400 PROTEIN"/>
    <property type="match status" value="1"/>
</dbReference>
<keyword evidence="1" id="KW-0479">Metal-binding</keyword>
<dbReference type="SMART" id="SM00744">
    <property type="entry name" value="RINGv"/>
    <property type="match status" value="1"/>
</dbReference>
<protein>
    <submittedName>
        <fullName evidence="6">Probable E3 ubiquitin-protein ligase XERICO</fullName>
    </submittedName>
</protein>
<dbReference type="SUPFAM" id="SSF57850">
    <property type="entry name" value="RING/U-box"/>
    <property type="match status" value="1"/>
</dbReference>
<dbReference type="Pfam" id="PF13639">
    <property type="entry name" value="zf-RING_2"/>
    <property type="match status" value="1"/>
</dbReference>
<accession>A0A9N7N2Q3</accession>
<keyword evidence="7" id="KW-1185">Reference proteome</keyword>
<dbReference type="PANTHER" id="PTHR45969">
    <property type="entry name" value="RING ZINC FINGER PROTEIN-RELATED"/>
    <property type="match status" value="1"/>
</dbReference>
<dbReference type="AlphaFoldDB" id="A0A9N7N2Q3"/>
<dbReference type="InterPro" id="IPR013083">
    <property type="entry name" value="Znf_RING/FYVE/PHD"/>
</dbReference>
<sequence>MGFLYYAISIPRALTATFVLGIFTNARFILTGALSRLGLYKPPPDQEPAVDSNGDNYILILDPYSPSLVPFPVRAVVAAIKNRVRIVRFRDYCASRRGSAPEIDEADTACSICLERVGLDDSVRDLCICRHLFHVECLDTWIDEGQVTCPLCRSMLLPPKINLFLRFNQSPNGLAEDSNDNVHLAATSPSDL</sequence>
<dbReference type="EMBL" id="CACSLK010026072">
    <property type="protein sequence ID" value="CAA0825433.1"/>
    <property type="molecule type" value="Genomic_DNA"/>
</dbReference>
<evidence type="ECO:0000259" key="5">
    <source>
        <dbReference type="PROSITE" id="PS50089"/>
    </source>
</evidence>
<dbReference type="GO" id="GO:0061630">
    <property type="term" value="F:ubiquitin protein ligase activity"/>
    <property type="evidence" value="ECO:0007669"/>
    <property type="project" value="TreeGrafter"/>
</dbReference>
<dbReference type="InterPro" id="IPR001841">
    <property type="entry name" value="Znf_RING"/>
</dbReference>
<evidence type="ECO:0000256" key="4">
    <source>
        <dbReference type="PROSITE-ProRule" id="PRU00175"/>
    </source>
</evidence>
<dbReference type="Proteomes" id="UP001153555">
    <property type="component" value="Unassembled WGS sequence"/>
</dbReference>
<evidence type="ECO:0000256" key="1">
    <source>
        <dbReference type="ARBA" id="ARBA00022723"/>
    </source>
</evidence>